<dbReference type="Proteomes" id="UP000178187">
    <property type="component" value="Unassembled WGS sequence"/>
</dbReference>
<organism evidence="1 2">
    <name type="scientific">Candidatus Danuiimicrobium aquiferis</name>
    <dbReference type="NCBI Taxonomy" id="1801832"/>
    <lineage>
        <taxon>Bacteria</taxon>
        <taxon>Pseudomonadati</taxon>
        <taxon>Candidatus Omnitrophota</taxon>
        <taxon>Candidatus Danuiimicrobium</taxon>
    </lineage>
</organism>
<comment type="caution">
    <text evidence="1">The sequence shown here is derived from an EMBL/GenBank/DDBJ whole genome shotgun (WGS) entry which is preliminary data.</text>
</comment>
<dbReference type="AlphaFoldDB" id="A0A1G1KYC5"/>
<evidence type="ECO:0008006" key="3">
    <source>
        <dbReference type="Google" id="ProtNLM"/>
    </source>
</evidence>
<name>A0A1G1KYC5_9BACT</name>
<accession>A0A1G1KYC5</accession>
<dbReference type="EMBL" id="MHFR01000038">
    <property type="protein sequence ID" value="OGW97908.1"/>
    <property type="molecule type" value="Genomic_DNA"/>
</dbReference>
<protein>
    <recommendedName>
        <fullName evidence="3">HPt domain-containing protein</fullName>
    </recommendedName>
</protein>
<sequence>MFHDDEDLKNETVEKSELLFNQLLLEIRFLLNKDMQVLNDEDIHKVKSLLYAGIEKIGFKIERFASIQRLLRELFAIIAMAKDARNCEKNVGFQIVKDLEERYTAELCDLSLPPEDVSS</sequence>
<reference evidence="1 2" key="1">
    <citation type="journal article" date="2016" name="Nat. Commun.">
        <title>Thousands of microbial genomes shed light on interconnected biogeochemical processes in an aquifer system.</title>
        <authorList>
            <person name="Anantharaman K."/>
            <person name="Brown C.T."/>
            <person name="Hug L.A."/>
            <person name="Sharon I."/>
            <person name="Castelle C.J."/>
            <person name="Probst A.J."/>
            <person name="Thomas B.C."/>
            <person name="Singh A."/>
            <person name="Wilkins M.J."/>
            <person name="Karaoz U."/>
            <person name="Brodie E.L."/>
            <person name="Williams K.H."/>
            <person name="Hubbard S.S."/>
            <person name="Banfield J.F."/>
        </authorList>
    </citation>
    <scope>NUCLEOTIDE SEQUENCE [LARGE SCALE GENOMIC DNA]</scope>
</reference>
<evidence type="ECO:0000313" key="2">
    <source>
        <dbReference type="Proteomes" id="UP000178187"/>
    </source>
</evidence>
<proteinExistence type="predicted"/>
<evidence type="ECO:0000313" key="1">
    <source>
        <dbReference type="EMBL" id="OGW97908.1"/>
    </source>
</evidence>
<gene>
    <name evidence="1" type="ORF">A3G33_02780</name>
</gene>